<dbReference type="Gene3D" id="1.25.40.10">
    <property type="entry name" value="Tetratricopeptide repeat domain"/>
    <property type="match status" value="3"/>
</dbReference>
<dbReference type="NCBIfam" id="TIGR00756">
    <property type="entry name" value="PPR"/>
    <property type="match status" value="3"/>
</dbReference>
<proteinExistence type="predicted"/>
<dbReference type="AlphaFoldDB" id="A0AAV1CZE8"/>
<keyword evidence="1" id="KW-0677">Repeat</keyword>
<protein>
    <submittedName>
        <fullName evidence="3">OLC1v1037660C1</fullName>
    </submittedName>
</protein>
<dbReference type="GO" id="GO:0009451">
    <property type="term" value="P:RNA modification"/>
    <property type="evidence" value="ECO:0007669"/>
    <property type="project" value="InterPro"/>
</dbReference>
<organism evidence="3 4">
    <name type="scientific">Oldenlandia corymbosa var. corymbosa</name>
    <dbReference type="NCBI Taxonomy" id="529605"/>
    <lineage>
        <taxon>Eukaryota</taxon>
        <taxon>Viridiplantae</taxon>
        <taxon>Streptophyta</taxon>
        <taxon>Embryophyta</taxon>
        <taxon>Tracheophyta</taxon>
        <taxon>Spermatophyta</taxon>
        <taxon>Magnoliopsida</taxon>
        <taxon>eudicotyledons</taxon>
        <taxon>Gunneridae</taxon>
        <taxon>Pentapetalae</taxon>
        <taxon>asterids</taxon>
        <taxon>lamiids</taxon>
        <taxon>Gentianales</taxon>
        <taxon>Rubiaceae</taxon>
        <taxon>Rubioideae</taxon>
        <taxon>Spermacoceae</taxon>
        <taxon>Hedyotis-Oldenlandia complex</taxon>
        <taxon>Oldenlandia</taxon>
    </lineage>
</organism>
<dbReference type="GO" id="GO:0003723">
    <property type="term" value="F:RNA binding"/>
    <property type="evidence" value="ECO:0007669"/>
    <property type="project" value="InterPro"/>
</dbReference>
<feature type="repeat" description="PPR" evidence="2">
    <location>
        <begin position="360"/>
        <end position="394"/>
    </location>
</feature>
<dbReference type="FunFam" id="1.25.40.10:FF:000073">
    <property type="entry name" value="Pentatricopeptide repeat-containing protein chloroplastic"/>
    <property type="match status" value="1"/>
</dbReference>
<dbReference type="EMBL" id="OX459120">
    <property type="protein sequence ID" value="CAI9100536.1"/>
    <property type="molecule type" value="Genomic_DNA"/>
</dbReference>
<dbReference type="Pfam" id="PF01535">
    <property type="entry name" value="PPR"/>
    <property type="match status" value="2"/>
</dbReference>
<evidence type="ECO:0000256" key="2">
    <source>
        <dbReference type="PROSITE-ProRule" id="PRU00708"/>
    </source>
</evidence>
<evidence type="ECO:0000313" key="4">
    <source>
        <dbReference type="Proteomes" id="UP001161247"/>
    </source>
</evidence>
<dbReference type="PANTHER" id="PTHR24015">
    <property type="entry name" value="OS07G0578800 PROTEIN-RELATED"/>
    <property type="match status" value="1"/>
</dbReference>
<dbReference type="InterPro" id="IPR011990">
    <property type="entry name" value="TPR-like_helical_dom_sf"/>
</dbReference>
<evidence type="ECO:0000313" key="3">
    <source>
        <dbReference type="EMBL" id="CAI9100536.1"/>
    </source>
</evidence>
<dbReference type="InterPro" id="IPR002885">
    <property type="entry name" value="PPR_rpt"/>
</dbReference>
<feature type="repeat" description="PPR" evidence="2">
    <location>
        <begin position="461"/>
        <end position="495"/>
    </location>
</feature>
<dbReference type="Proteomes" id="UP001161247">
    <property type="component" value="Chromosome 3"/>
</dbReference>
<gene>
    <name evidence="3" type="ORF">OLC1_LOCUS10338</name>
</gene>
<dbReference type="PROSITE" id="PS51375">
    <property type="entry name" value="PPR"/>
    <property type="match status" value="4"/>
</dbReference>
<sequence length="530" mass="58611">MEIYSSPLVDGLIILPGSIIPCNVKVSTGRGTKMKNPRFRPPNDPNKKLSRIRYSSNLTALLEDAGIETVNKGVNTAGTDVGGIVNFSTERLLKWYSVRFRDCAEKTCLNEGKAIHGKLIKTGINPDTHLFVSLINFYAKCGALNFARKAFDEMPERDVVSWTALISGFVAEGLGSESVELFCEMRREGIRHNEFTLATILKGCSIASDFEFAKQLHADVVKGGDFEDVYVGSALIDLYTKCGELEYAENVLSVMPEQNSVSWNALLNGYAQMGDGDKVLSLFCEMMKSEVRFTNYTISTVLKGCASSQILRAGQVVHSMAIKLGGEVDDFVCCGLVDMYSKCQMVNDALHIFWRIKNPDPATWCTMINGLDQQGQKVEALDLFQLMMRSGLRPNQFLLSAILDTAADLGNLEFCRSIHACICKYCFDSDTLVSNALISMYMKLGLVFEGSQVFSDMSQRDVVSWNALLSGFHGNESSDEAQMIFKSILVKNIKPNKFTFISILRNCASQSNASFGKQVHAHVLKNGIDI</sequence>
<keyword evidence="4" id="KW-1185">Reference proteome</keyword>
<name>A0AAV1CZE8_OLDCO</name>
<dbReference type="FunFam" id="1.25.40.10:FF:000344">
    <property type="entry name" value="Pentatricopeptide repeat-containing protein"/>
    <property type="match status" value="1"/>
</dbReference>
<reference evidence="3" key="1">
    <citation type="submission" date="2023-03" db="EMBL/GenBank/DDBJ databases">
        <authorList>
            <person name="Julca I."/>
        </authorList>
    </citation>
    <scope>NUCLEOTIDE SEQUENCE</scope>
</reference>
<dbReference type="Pfam" id="PF13041">
    <property type="entry name" value="PPR_2"/>
    <property type="match status" value="3"/>
</dbReference>
<dbReference type="FunFam" id="1.25.40.10:FF:001325">
    <property type="entry name" value="Tetratricopeptide repeat (TPR)-like superfamily protein"/>
    <property type="match status" value="1"/>
</dbReference>
<dbReference type="InterPro" id="IPR046960">
    <property type="entry name" value="PPR_At4g14850-like_plant"/>
</dbReference>
<evidence type="ECO:0000256" key="1">
    <source>
        <dbReference type="ARBA" id="ARBA00022737"/>
    </source>
</evidence>
<accession>A0AAV1CZE8</accession>
<feature type="repeat" description="PPR" evidence="2">
    <location>
        <begin position="259"/>
        <end position="293"/>
    </location>
</feature>
<feature type="repeat" description="PPR" evidence="2">
    <location>
        <begin position="158"/>
        <end position="192"/>
    </location>
</feature>